<proteinExistence type="predicted"/>
<accession>A0A2G5C4S4</accession>
<gene>
    <name evidence="2" type="ORF">AQUCO_09500027v1</name>
</gene>
<evidence type="ECO:0000313" key="3">
    <source>
        <dbReference type="Proteomes" id="UP000230069"/>
    </source>
</evidence>
<dbReference type="Proteomes" id="UP000230069">
    <property type="component" value="Unassembled WGS sequence"/>
</dbReference>
<dbReference type="EMBL" id="KZ305112">
    <property type="protein sequence ID" value="PIA26270.1"/>
    <property type="molecule type" value="Genomic_DNA"/>
</dbReference>
<dbReference type="AlphaFoldDB" id="A0A2G5C4S4"/>
<sequence length="172" mass="19747">MEHDNQQFCSSTIPVISRLDRLDHLLQHLEKKQSCSSLKCSTPIAPEEKLNKQCKHLSSALEEVDSKGTLMERLEILENRVLQLSLQPEDGNTSSSSTSTKTDTEENITPRVPADLNMKLINSLEQQDQIIIQENDFKEARESGSQKKGRRRKKTPLFNHNNRRFGWFHMGC</sequence>
<feature type="compositionally biased region" description="Basic and acidic residues" evidence="1">
    <location>
        <begin position="135"/>
        <end position="145"/>
    </location>
</feature>
<dbReference type="InParanoid" id="A0A2G5C4S4"/>
<protein>
    <submittedName>
        <fullName evidence="2">Uncharacterized protein</fullName>
    </submittedName>
</protein>
<feature type="region of interest" description="Disordered" evidence="1">
    <location>
        <begin position="85"/>
        <end position="107"/>
    </location>
</feature>
<evidence type="ECO:0000313" key="2">
    <source>
        <dbReference type="EMBL" id="PIA26270.1"/>
    </source>
</evidence>
<evidence type="ECO:0000256" key="1">
    <source>
        <dbReference type="SAM" id="MobiDB-lite"/>
    </source>
</evidence>
<keyword evidence="3" id="KW-1185">Reference proteome</keyword>
<reference evidence="2 3" key="1">
    <citation type="submission" date="2017-09" db="EMBL/GenBank/DDBJ databases">
        <title>WGS assembly of Aquilegia coerulea Goldsmith.</title>
        <authorList>
            <person name="Hodges S."/>
            <person name="Kramer E."/>
            <person name="Nordborg M."/>
            <person name="Tomkins J."/>
            <person name="Borevitz J."/>
            <person name="Derieg N."/>
            <person name="Yan J."/>
            <person name="Mihaltcheva S."/>
            <person name="Hayes R.D."/>
            <person name="Rokhsar D."/>
        </authorList>
    </citation>
    <scope>NUCLEOTIDE SEQUENCE [LARGE SCALE GENOMIC DNA]</scope>
    <source>
        <strain evidence="3">cv. Goldsmith</strain>
    </source>
</reference>
<dbReference type="PANTHER" id="PTHR34190:SF10">
    <property type="entry name" value="TERNARY COMPLEX FACTOR MIP1 LEUCINE-ZIPPER DOMAIN-CONTAINING PROTEIN"/>
    <property type="match status" value="1"/>
</dbReference>
<dbReference type="PANTHER" id="PTHR34190">
    <property type="entry name" value="EXPRESSED PROTEIN"/>
    <property type="match status" value="1"/>
</dbReference>
<organism evidence="2 3">
    <name type="scientific">Aquilegia coerulea</name>
    <name type="common">Rocky mountain columbine</name>
    <dbReference type="NCBI Taxonomy" id="218851"/>
    <lineage>
        <taxon>Eukaryota</taxon>
        <taxon>Viridiplantae</taxon>
        <taxon>Streptophyta</taxon>
        <taxon>Embryophyta</taxon>
        <taxon>Tracheophyta</taxon>
        <taxon>Spermatophyta</taxon>
        <taxon>Magnoliopsida</taxon>
        <taxon>Ranunculales</taxon>
        <taxon>Ranunculaceae</taxon>
        <taxon>Thalictroideae</taxon>
        <taxon>Aquilegia</taxon>
    </lineage>
</organism>
<feature type="region of interest" description="Disordered" evidence="1">
    <location>
        <begin position="135"/>
        <end position="158"/>
    </location>
</feature>
<name>A0A2G5C4S4_AQUCA</name>
<dbReference type="OrthoDB" id="1225832at2759"/>